<comment type="caution">
    <text evidence="1">The sequence shown here is derived from an EMBL/GenBank/DDBJ whole genome shotgun (WGS) entry which is preliminary data.</text>
</comment>
<protein>
    <submittedName>
        <fullName evidence="1">Uncharacterized protein</fullName>
    </submittedName>
</protein>
<sequence length="160" mass="17604">MDWLLEIDDSEMIVRGMCSPYHVSSKGKIKPEAFDPTPDTDEVSVMRANIIGPDACKDRAFMLQDITHENPSKHKIYRGLGAIMASSIRKSKVDVVDSRDVFEGHADIKLGVVVPRGEPLPPEELLKVRAITKALAQATRYFEDPVPSSSGWAGAPIETT</sequence>
<dbReference type="RefSeq" id="WP_267849038.1">
    <property type="nucleotide sequence ID" value="NZ_JAPMXC010000010.1"/>
</dbReference>
<keyword evidence="2" id="KW-1185">Reference proteome</keyword>
<proteinExistence type="predicted"/>
<accession>A0ABT3ZRG4</accession>
<dbReference type="EMBL" id="JAPMXC010000010">
    <property type="protein sequence ID" value="MCY0389140.1"/>
    <property type="molecule type" value="Genomic_DNA"/>
</dbReference>
<reference evidence="1" key="1">
    <citation type="submission" date="2022-11" db="EMBL/GenBank/DDBJ databases">
        <title>Robbsia betulipollinis sp. nov., isolated from pollen of birch (Betula pendula).</title>
        <authorList>
            <person name="Shi H."/>
            <person name="Ambika Manirajan B."/>
            <person name="Ratering S."/>
            <person name="Geissler-Plaum R."/>
            <person name="Schnell S."/>
        </authorList>
    </citation>
    <scope>NUCLEOTIDE SEQUENCE</scope>
    <source>
        <strain evidence="1">Bb-Pol-6</strain>
    </source>
</reference>
<organism evidence="1 2">
    <name type="scientific">Robbsia betulipollinis</name>
    <dbReference type="NCBI Taxonomy" id="2981849"/>
    <lineage>
        <taxon>Bacteria</taxon>
        <taxon>Pseudomonadati</taxon>
        <taxon>Pseudomonadota</taxon>
        <taxon>Betaproteobacteria</taxon>
        <taxon>Burkholderiales</taxon>
        <taxon>Burkholderiaceae</taxon>
        <taxon>Robbsia</taxon>
    </lineage>
</organism>
<name>A0ABT3ZRG4_9BURK</name>
<evidence type="ECO:0000313" key="1">
    <source>
        <dbReference type="EMBL" id="MCY0389140.1"/>
    </source>
</evidence>
<evidence type="ECO:0000313" key="2">
    <source>
        <dbReference type="Proteomes" id="UP001082899"/>
    </source>
</evidence>
<gene>
    <name evidence="1" type="ORF">OVY01_18500</name>
</gene>
<dbReference type="Proteomes" id="UP001082899">
    <property type="component" value="Unassembled WGS sequence"/>
</dbReference>